<accession>A0A316FUM9</accession>
<comment type="caution">
    <text evidence="2">The sequence shown here is derived from an EMBL/GenBank/DDBJ whole genome shotgun (WGS) entry which is preliminary data.</text>
</comment>
<dbReference type="PANTHER" id="PTHR40446">
    <property type="entry name" value="N-ACETYLGLUCOSAMINE-1-PHOSPHODIESTER ALPHA-N-ACETYLGLUCOSAMINIDASE"/>
    <property type="match status" value="1"/>
</dbReference>
<keyword evidence="3" id="KW-1185">Reference proteome</keyword>
<evidence type="ECO:0000259" key="1">
    <source>
        <dbReference type="Pfam" id="PF09992"/>
    </source>
</evidence>
<dbReference type="EMBL" id="QGGR01000001">
    <property type="protein sequence ID" value="PWK52309.1"/>
    <property type="molecule type" value="Genomic_DNA"/>
</dbReference>
<name>A0A316FUM9_9ACTN</name>
<gene>
    <name evidence="2" type="ORF">BC793_101318</name>
</gene>
<evidence type="ECO:0000313" key="3">
    <source>
        <dbReference type="Proteomes" id="UP000245697"/>
    </source>
</evidence>
<sequence>MTTNPVPPQPHRISRRGLVAGGLGLLAAAGGGSAWALDRYVLDHVEVSGASQLAAQNVVAAEADGTGTATASSYASDTATIKIRSVATGSGDDKVTYYVADVQVTDATIVKSAFAEDRFGENIIANPSEIAASVGAVLAINGDYYGFRDTGIVIRNGVTFRDSGARQGLALYADGSMRLYDETTTSAGELIEDGVWNTLSFGPGLVQDGAVIAGIDRIEVDTNFGNHSIQGQQPRTGIGIVDGNHLLFVVVDGRSKGYSRGVTMPEFAQIFTDLGAQVAYNLDGGGSSAMVFQDRLVNNPLGKGRERGTSDILYVAG</sequence>
<dbReference type="Pfam" id="PF09992">
    <property type="entry name" value="NAGPA"/>
    <property type="match status" value="1"/>
</dbReference>
<reference evidence="2 3" key="1">
    <citation type="submission" date="2018-05" db="EMBL/GenBank/DDBJ databases">
        <title>Genomic Encyclopedia of Archaeal and Bacterial Type Strains, Phase II (KMG-II): from individual species to whole genera.</title>
        <authorList>
            <person name="Goeker M."/>
        </authorList>
    </citation>
    <scope>NUCLEOTIDE SEQUENCE [LARGE SCALE GENOMIC DNA]</scope>
    <source>
        <strain evidence="2 3">DSM 45184</strain>
    </source>
</reference>
<dbReference type="PROSITE" id="PS51318">
    <property type="entry name" value="TAT"/>
    <property type="match status" value="1"/>
</dbReference>
<dbReference type="InterPro" id="IPR006311">
    <property type="entry name" value="TAT_signal"/>
</dbReference>
<dbReference type="RefSeq" id="WP_170167184.1">
    <property type="nucleotide sequence ID" value="NZ_BONA01000018.1"/>
</dbReference>
<dbReference type="InterPro" id="IPR018711">
    <property type="entry name" value="NAGPA"/>
</dbReference>
<feature type="domain" description="Phosphodiester glycosidase" evidence="1">
    <location>
        <begin position="135"/>
        <end position="315"/>
    </location>
</feature>
<protein>
    <submittedName>
        <fullName evidence="2">Exopolysaccharide biosynthesis protein</fullName>
    </submittedName>
</protein>
<dbReference type="AlphaFoldDB" id="A0A316FUM9"/>
<dbReference type="Proteomes" id="UP000245697">
    <property type="component" value="Unassembled WGS sequence"/>
</dbReference>
<evidence type="ECO:0000313" key="2">
    <source>
        <dbReference type="EMBL" id="PWK52309.1"/>
    </source>
</evidence>
<organism evidence="2 3">
    <name type="scientific">Actinoplanes xinjiangensis</name>
    <dbReference type="NCBI Taxonomy" id="512350"/>
    <lineage>
        <taxon>Bacteria</taxon>
        <taxon>Bacillati</taxon>
        <taxon>Actinomycetota</taxon>
        <taxon>Actinomycetes</taxon>
        <taxon>Micromonosporales</taxon>
        <taxon>Micromonosporaceae</taxon>
        <taxon>Actinoplanes</taxon>
    </lineage>
</organism>
<proteinExistence type="predicted"/>
<dbReference type="PANTHER" id="PTHR40446:SF2">
    <property type="entry name" value="N-ACETYLGLUCOSAMINE-1-PHOSPHODIESTER ALPHA-N-ACETYLGLUCOSAMINIDASE"/>
    <property type="match status" value="1"/>
</dbReference>